<dbReference type="InterPro" id="IPR009080">
    <property type="entry name" value="tRNAsynth_Ia_anticodon-bd"/>
</dbReference>
<dbReference type="CDD" id="cd07957">
    <property type="entry name" value="Anticodon_Ia_Met"/>
    <property type="match status" value="1"/>
</dbReference>
<dbReference type="InterPro" id="IPR014729">
    <property type="entry name" value="Rossmann-like_a/b/a_fold"/>
</dbReference>
<evidence type="ECO:0000256" key="2">
    <source>
        <dbReference type="ARBA" id="ARBA00022598"/>
    </source>
</evidence>
<sequence>MAPDPQAQPAQAQPSSFFLTTPIFYVNDAPHIGHAYTEVAADVLARWHRQAGDDSWFLTGTDEHGQKILRTATANGVAPQEWADRLVESAWKPLLDTIDISNDDFIRTTDARHETGVAKFLQKLHDDGHVYAGEFEALYCVGCEEFKPKSEIVDGTGAFAGEKVCAIHSKPLELLQEKNYFFKMSAFQDRLLALYEERPDFVQPASARNEVVAFVQQGLEDLSISRTSFDWGIPIPWDSSHVTYVWFDALLNYVTAIGYGEDPEQFARRWPATHIVGKDILRFHAVIWPAMLMAAGLEVPEHVFAHGWLLVGGEKMSKSKLTGIAPQEITDTFGSDAFRYYFMRAISFGHDGSFSWEDLAARYQAELANGFGNLASRALAMNRKYFDGRVPQASADADTAAEAQIRELAASVAARADERIEAFAIHEAIAAVWELVDALNGYITEQEPWALAKDPAQRERLATVLYTVSEGLRALAVLLAPVIPQATAKLWTALGAEAALGALSEQPIREAGAWGGLPAGAEQQPLAVLFPRIEAEVGADSR</sequence>
<dbReference type="InterPro" id="IPR015413">
    <property type="entry name" value="Methionyl/Leucyl_tRNA_Synth"/>
</dbReference>
<keyword evidence="4 8" id="KW-0067">ATP-binding</keyword>
<dbReference type="Pfam" id="PF08264">
    <property type="entry name" value="Anticodon_1"/>
    <property type="match status" value="1"/>
</dbReference>
<comment type="subcellular location">
    <subcellularLocation>
        <location evidence="8">Cytoplasm</location>
    </subcellularLocation>
</comment>
<evidence type="ECO:0000313" key="11">
    <source>
        <dbReference type="EMBL" id="QBE49658.1"/>
    </source>
</evidence>
<dbReference type="NCBIfam" id="TIGR00398">
    <property type="entry name" value="metG"/>
    <property type="match status" value="1"/>
</dbReference>
<keyword evidence="8" id="KW-0479">Metal-binding</keyword>
<feature type="binding site" evidence="8">
    <location>
        <position position="168"/>
    </location>
    <ligand>
        <name>Zn(2+)</name>
        <dbReference type="ChEBI" id="CHEBI:29105"/>
    </ligand>
</feature>
<accession>A0A4P6KI46</accession>
<keyword evidence="8" id="KW-0963">Cytoplasm</keyword>
<keyword evidence="8" id="KW-0862">Zinc</keyword>
<dbReference type="InterPro" id="IPR013155">
    <property type="entry name" value="M/V/L/I-tRNA-synth_anticd-bd"/>
</dbReference>
<dbReference type="SUPFAM" id="SSF52374">
    <property type="entry name" value="Nucleotidylyl transferase"/>
    <property type="match status" value="1"/>
</dbReference>
<dbReference type="OrthoDB" id="9810191at2"/>
<evidence type="ECO:0000256" key="3">
    <source>
        <dbReference type="ARBA" id="ARBA00022741"/>
    </source>
</evidence>
<dbReference type="GO" id="GO:0005524">
    <property type="term" value="F:ATP binding"/>
    <property type="evidence" value="ECO:0007669"/>
    <property type="project" value="UniProtKB-UniRule"/>
</dbReference>
<evidence type="ECO:0000256" key="1">
    <source>
        <dbReference type="ARBA" id="ARBA00003314"/>
    </source>
</evidence>
<dbReference type="Gene3D" id="3.40.50.620">
    <property type="entry name" value="HUPs"/>
    <property type="match status" value="1"/>
</dbReference>
<comment type="function">
    <text evidence="1 8">Is required not only for elongation of protein synthesis but also for the initiation of all mRNA translation through initiator tRNA(fMet) aminoacylation.</text>
</comment>
<evidence type="ECO:0000256" key="4">
    <source>
        <dbReference type="ARBA" id="ARBA00022840"/>
    </source>
</evidence>
<dbReference type="Pfam" id="PF09334">
    <property type="entry name" value="tRNA-synt_1g"/>
    <property type="match status" value="1"/>
</dbReference>
<feature type="short sequence motif" description="'KMSKS' region" evidence="8">
    <location>
        <begin position="315"/>
        <end position="319"/>
    </location>
</feature>
<dbReference type="PRINTS" id="PR01041">
    <property type="entry name" value="TRNASYNTHMET"/>
</dbReference>
<keyword evidence="5 8" id="KW-0648">Protein biosynthesis</keyword>
<dbReference type="PANTHER" id="PTHR43326:SF1">
    <property type="entry name" value="METHIONINE--TRNA LIGASE, MITOCHONDRIAL"/>
    <property type="match status" value="1"/>
</dbReference>
<dbReference type="GO" id="GO:0006431">
    <property type="term" value="P:methionyl-tRNA aminoacylation"/>
    <property type="evidence" value="ECO:0007669"/>
    <property type="project" value="UniProtKB-UniRule"/>
</dbReference>
<protein>
    <recommendedName>
        <fullName evidence="8">Methionine--tRNA ligase</fullName>
        <ecNumber evidence="8">6.1.1.10</ecNumber>
    </recommendedName>
    <alternativeName>
        <fullName evidence="8">Methionyl-tRNA synthetase</fullName>
        <shortName evidence="8">MetRS</shortName>
    </alternativeName>
</protein>
<dbReference type="InterPro" id="IPR014758">
    <property type="entry name" value="Met-tRNA_synth"/>
</dbReference>
<keyword evidence="6 8" id="KW-0030">Aminoacyl-tRNA synthetase</keyword>
<name>A0A4P6KI46_9MICO</name>
<comment type="cofactor">
    <cofactor evidence="8">
        <name>Zn(2+)</name>
        <dbReference type="ChEBI" id="CHEBI:29105"/>
    </cofactor>
    <text evidence="8">Binds 1 zinc ion per subunit.</text>
</comment>
<dbReference type="PANTHER" id="PTHR43326">
    <property type="entry name" value="METHIONYL-TRNA SYNTHETASE"/>
    <property type="match status" value="1"/>
</dbReference>
<dbReference type="GO" id="GO:0004825">
    <property type="term" value="F:methionine-tRNA ligase activity"/>
    <property type="evidence" value="ECO:0007669"/>
    <property type="project" value="UniProtKB-UniRule"/>
</dbReference>
<evidence type="ECO:0000259" key="10">
    <source>
        <dbReference type="Pfam" id="PF09334"/>
    </source>
</evidence>
<dbReference type="SUPFAM" id="SSF47323">
    <property type="entry name" value="Anticodon-binding domain of a subclass of class I aminoacyl-tRNA synthetases"/>
    <property type="match status" value="1"/>
</dbReference>
<dbReference type="RefSeq" id="WP_130110774.1">
    <property type="nucleotide sequence ID" value="NZ_CP035806.1"/>
</dbReference>
<dbReference type="KEGG" id="ltr:EVS81_13165"/>
<dbReference type="InterPro" id="IPR033911">
    <property type="entry name" value="MetRS_core"/>
</dbReference>
<keyword evidence="3 8" id="KW-0547">Nucleotide-binding</keyword>
<gene>
    <name evidence="8" type="primary">metG</name>
    <name evidence="11" type="ORF">EVS81_13165</name>
</gene>
<keyword evidence="2 8" id="KW-0436">Ligase</keyword>
<dbReference type="NCBIfam" id="NF008900">
    <property type="entry name" value="PRK12267.1"/>
    <property type="match status" value="1"/>
</dbReference>
<comment type="subunit">
    <text evidence="8">Monomer.</text>
</comment>
<dbReference type="GO" id="GO:0046872">
    <property type="term" value="F:metal ion binding"/>
    <property type="evidence" value="ECO:0007669"/>
    <property type="project" value="UniProtKB-KW"/>
</dbReference>
<feature type="domain" description="Methionyl/Valyl/Leucyl/Isoleucyl-tRNA synthetase anticodon-binding" evidence="9">
    <location>
        <begin position="406"/>
        <end position="499"/>
    </location>
</feature>
<dbReference type="HAMAP" id="MF_01228">
    <property type="entry name" value="Met_tRNA_synth_type2"/>
    <property type="match status" value="1"/>
</dbReference>
<dbReference type="InterPro" id="IPR041872">
    <property type="entry name" value="Anticodon_Met"/>
</dbReference>
<dbReference type="Gene3D" id="2.170.220.10">
    <property type="match status" value="1"/>
</dbReference>
<dbReference type="InterPro" id="IPR023457">
    <property type="entry name" value="Met-tRNA_synth_2"/>
</dbReference>
<evidence type="ECO:0000256" key="8">
    <source>
        <dbReference type="HAMAP-Rule" id="MF_01228"/>
    </source>
</evidence>
<dbReference type="EC" id="6.1.1.10" evidence="8"/>
<proteinExistence type="inferred from homology"/>
<evidence type="ECO:0000313" key="12">
    <source>
        <dbReference type="Proteomes" id="UP000289260"/>
    </source>
</evidence>
<dbReference type="Gene3D" id="1.10.730.10">
    <property type="entry name" value="Isoleucyl-tRNA Synthetase, Domain 1"/>
    <property type="match status" value="1"/>
</dbReference>
<comment type="caution">
    <text evidence="8">Lacks conserved residue(s) required for the propagation of feature annotation.</text>
</comment>
<feature type="binding site" evidence="8">
    <location>
        <position position="165"/>
    </location>
    <ligand>
        <name>Zn(2+)</name>
        <dbReference type="ChEBI" id="CHEBI:29105"/>
    </ligand>
</feature>
<feature type="domain" description="Methionyl/Leucyl tRNA synthetase" evidence="10">
    <location>
        <begin position="18"/>
        <end position="378"/>
    </location>
</feature>
<evidence type="ECO:0000256" key="7">
    <source>
        <dbReference type="ARBA" id="ARBA00047364"/>
    </source>
</evidence>
<dbReference type="AlphaFoldDB" id="A0A4P6KI46"/>
<evidence type="ECO:0000256" key="6">
    <source>
        <dbReference type="ARBA" id="ARBA00023146"/>
    </source>
</evidence>
<comment type="catalytic activity">
    <reaction evidence="7 8">
        <text>tRNA(Met) + L-methionine + ATP = L-methionyl-tRNA(Met) + AMP + diphosphate</text>
        <dbReference type="Rhea" id="RHEA:13481"/>
        <dbReference type="Rhea" id="RHEA-COMP:9667"/>
        <dbReference type="Rhea" id="RHEA-COMP:9698"/>
        <dbReference type="ChEBI" id="CHEBI:30616"/>
        <dbReference type="ChEBI" id="CHEBI:33019"/>
        <dbReference type="ChEBI" id="CHEBI:57844"/>
        <dbReference type="ChEBI" id="CHEBI:78442"/>
        <dbReference type="ChEBI" id="CHEBI:78530"/>
        <dbReference type="ChEBI" id="CHEBI:456215"/>
        <dbReference type="EC" id="6.1.1.10"/>
    </reaction>
</comment>
<keyword evidence="12" id="KW-1185">Reference proteome</keyword>
<feature type="short sequence motif" description="'HIGH' region" evidence="8">
    <location>
        <begin position="24"/>
        <end position="34"/>
    </location>
</feature>
<feature type="binding site" evidence="8">
    <location>
        <position position="143"/>
    </location>
    <ligand>
        <name>Zn(2+)</name>
        <dbReference type="ChEBI" id="CHEBI:29105"/>
    </ligand>
</feature>
<reference evidence="11 12" key="1">
    <citation type="submission" date="2019-02" db="EMBL/GenBank/DDBJ databases">
        <authorList>
            <person name="Sun L."/>
            <person name="Pan D."/>
            <person name="Wu X."/>
        </authorList>
    </citation>
    <scope>NUCLEOTIDE SEQUENCE [LARGE SCALE GENOMIC DNA]</scope>
    <source>
        <strain evidence="11 12">JW-1</strain>
    </source>
</reference>
<dbReference type="EMBL" id="CP035806">
    <property type="protein sequence ID" value="QBE49658.1"/>
    <property type="molecule type" value="Genomic_DNA"/>
</dbReference>
<dbReference type="CDD" id="cd00814">
    <property type="entry name" value="MetRS_core"/>
    <property type="match status" value="1"/>
</dbReference>
<comment type="similarity">
    <text evidence="8">Belongs to the class-I aminoacyl-tRNA synthetase family. MetG type 2A subfamily.</text>
</comment>
<evidence type="ECO:0000259" key="9">
    <source>
        <dbReference type="Pfam" id="PF08264"/>
    </source>
</evidence>
<dbReference type="FunFam" id="2.170.220.10:FF:000001">
    <property type="entry name" value="methionine--tRNA ligase, mitochondrial"/>
    <property type="match status" value="1"/>
</dbReference>
<organism evidence="11 12">
    <name type="scientific">Leucobacter triazinivorans</name>
    <dbReference type="NCBI Taxonomy" id="1784719"/>
    <lineage>
        <taxon>Bacteria</taxon>
        <taxon>Bacillati</taxon>
        <taxon>Actinomycetota</taxon>
        <taxon>Actinomycetes</taxon>
        <taxon>Micrococcales</taxon>
        <taxon>Microbacteriaceae</taxon>
        <taxon>Leucobacter</taxon>
    </lineage>
</organism>
<dbReference type="Proteomes" id="UP000289260">
    <property type="component" value="Chromosome"/>
</dbReference>
<evidence type="ECO:0000256" key="5">
    <source>
        <dbReference type="ARBA" id="ARBA00022917"/>
    </source>
</evidence>
<feature type="binding site" evidence="8">
    <location>
        <position position="140"/>
    </location>
    <ligand>
        <name>Zn(2+)</name>
        <dbReference type="ChEBI" id="CHEBI:29105"/>
    </ligand>
</feature>
<dbReference type="GO" id="GO:0005737">
    <property type="term" value="C:cytoplasm"/>
    <property type="evidence" value="ECO:0007669"/>
    <property type="project" value="UniProtKB-SubCell"/>
</dbReference>